<dbReference type="AlphaFoldDB" id="A0ABD1ZHP3"/>
<evidence type="ECO:0000313" key="3">
    <source>
        <dbReference type="Proteomes" id="UP001605036"/>
    </source>
</evidence>
<keyword evidence="3" id="KW-1185">Reference proteome</keyword>
<comment type="caution">
    <text evidence="2">The sequence shown here is derived from an EMBL/GenBank/DDBJ whole genome shotgun (WGS) entry which is preliminary data.</text>
</comment>
<organism evidence="2 3">
    <name type="scientific">Riccia fluitans</name>
    <dbReference type="NCBI Taxonomy" id="41844"/>
    <lineage>
        <taxon>Eukaryota</taxon>
        <taxon>Viridiplantae</taxon>
        <taxon>Streptophyta</taxon>
        <taxon>Embryophyta</taxon>
        <taxon>Marchantiophyta</taxon>
        <taxon>Marchantiopsida</taxon>
        <taxon>Marchantiidae</taxon>
        <taxon>Marchantiales</taxon>
        <taxon>Ricciaceae</taxon>
        <taxon>Riccia</taxon>
    </lineage>
</organism>
<proteinExistence type="predicted"/>
<gene>
    <name evidence="2" type="ORF">R1flu_019099</name>
</gene>
<feature type="region of interest" description="Disordered" evidence="1">
    <location>
        <begin position="1"/>
        <end position="23"/>
    </location>
</feature>
<accession>A0ABD1ZHP3</accession>
<protein>
    <submittedName>
        <fullName evidence="2">Uncharacterized protein</fullName>
    </submittedName>
</protein>
<evidence type="ECO:0000256" key="1">
    <source>
        <dbReference type="SAM" id="MobiDB-lite"/>
    </source>
</evidence>
<dbReference type="EMBL" id="JBHFFA010000001">
    <property type="protein sequence ID" value="KAL2650971.1"/>
    <property type="molecule type" value="Genomic_DNA"/>
</dbReference>
<name>A0ABD1ZHP3_9MARC</name>
<dbReference type="Proteomes" id="UP001605036">
    <property type="component" value="Unassembled WGS sequence"/>
</dbReference>
<evidence type="ECO:0000313" key="2">
    <source>
        <dbReference type="EMBL" id="KAL2650971.1"/>
    </source>
</evidence>
<sequence>MRWQTQLATIPAKPEEQEEEWVAPGEEVWKAGGRKEREEEANVQARFEVRYAAMVPATGLGSSCRPQGRDPN</sequence>
<reference evidence="2 3" key="1">
    <citation type="submission" date="2024-09" db="EMBL/GenBank/DDBJ databases">
        <title>Chromosome-scale assembly of Riccia fluitans.</title>
        <authorList>
            <person name="Paukszto L."/>
            <person name="Sawicki J."/>
            <person name="Karawczyk K."/>
            <person name="Piernik-Szablinska J."/>
            <person name="Szczecinska M."/>
            <person name="Mazdziarz M."/>
        </authorList>
    </citation>
    <scope>NUCLEOTIDE SEQUENCE [LARGE SCALE GENOMIC DNA]</scope>
    <source>
        <strain evidence="2">Rf_01</strain>
        <tissue evidence="2">Aerial parts of the thallus</tissue>
    </source>
</reference>